<keyword evidence="11" id="KW-0832">Ubl conjugation</keyword>
<protein>
    <submittedName>
        <fullName evidence="19">Nucleotide-binding oligomerization domain-containing protein 1-like</fullName>
    </submittedName>
</protein>
<dbReference type="InterPro" id="IPR001315">
    <property type="entry name" value="CARD"/>
</dbReference>
<reference evidence="19" key="5">
    <citation type="submission" date="2025-09" db="UniProtKB">
        <authorList>
            <consortium name="Ensembl"/>
        </authorList>
    </citation>
    <scope>IDENTIFICATION</scope>
</reference>
<dbReference type="GO" id="GO:0016323">
    <property type="term" value="C:basolateral plasma membrane"/>
    <property type="evidence" value="ECO:0007669"/>
    <property type="project" value="UniProtKB-SubCell"/>
</dbReference>
<proteinExistence type="inferred from homology"/>
<evidence type="ECO:0000256" key="14">
    <source>
        <dbReference type="ARBA" id="ARBA00023139"/>
    </source>
</evidence>
<evidence type="ECO:0000313" key="20">
    <source>
        <dbReference type="Proteomes" id="UP000314986"/>
    </source>
</evidence>
<evidence type="ECO:0000256" key="1">
    <source>
        <dbReference type="ARBA" id="ARBA00004187"/>
    </source>
</evidence>
<evidence type="ECO:0000256" key="12">
    <source>
        <dbReference type="ARBA" id="ARBA00022859"/>
    </source>
</evidence>
<dbReference type="InterPro" id="IPR032675">
    <property type="entry name" value="LRR_dom_sf"/>
</dbReference>
<evidence type="ECO:0000256" key="4">
    <source>
        <dbReference type="ARBA" id="ARBA00022475"/>
    </source>
</evidence>
<keyword evidence="15" id="KW-0449">Lipoprotein</keyword>
<keyword evidence="9" id="KW-0547">Nucleotide-binding</keyword>
<evidence type="ECO:0000313" key="19">
    <source>
        <dbReference type="Ensembl" id="ENSCMIP00000048861.1"/>
    </source>
</evidence>
<dbReference type="Proteomes" id="UP000314986">
    <property type="component" value="Unassembled WGS sequence"/>
</dbReference>
<dbReference type="PROSITE" id="PS50209">
    <property type="entry name" value="CARD"/>
    <property type="match status" value="1"/>
</dbReference>
<dbReference type="Pfam" id="PF00619">
    <property type="entry name" value="CARD"/>
    <property type="match status" value="1"/>
</dbReference>
<dbReference type="SUPFAM" id="SSF52540">
    <property type="entry name" value="P-loop containing nucleoside triphosphate hydrolases"/>
    <property type="match status" value="1"/>
</dbReference>
<keyword evidence="13" id="KW-0472">Membrane</keyword>
<keyword evidence="14" id="KW-0564">Palmitate</keyword>
<dbReference type="Pfam" id="PF13516">
    <property type="entry name" value="LRR_6"/>
    <property type="match status" value="3"/>
</dbReference>
<evidence type="ECO:0000256" key="5">
    <source>
        <dbReference type="ARBA" id="ARBA00022490"/>
    </source>
</evidence>
<reference evidence="20" key="3">
    <citation type="journal article" date="2014" name="Nature">
        <title>Elephant shark genome provides unique insights into gnathostome evolution.</title>
        <authorList>
            <consortium name="International Elephant Shark Genome Sequencing Consortium"/>
            <person name="Venkatesh B."/>
            <person name="Lee A.P."/>
            <person name="Ravi V."/>
            <person name="Maurya A.K."/>
            <person name="Lian M.M."/>
            <person name="Swann J.B."/>
            <person name="Ohta Y."/>
            <person name="Flajnik M.F."/>
            <person name="Sutoh Y."/>
            <person name="Kasahara M."/>
            <person name="Hoon S."/>
            <person name="Gangu V."/>
            <person name="Roy S.W."/>
            <person name="Irimia M."/>
            <person name="Korzh V."/>
            <person name="Kondrychyn I."/>
            <person name="Lim Z.W."/>
            <person name="Tay B.H."/>
            <person name="Tohari S."/>
            <person name="Kong K.W."/>
            <person name="Ho S."/>
            <person name="Lorente-Galdos B."/>
            <person name="Quilez J."/>
            <person name="Marques-Bonet T."/>
            <person name="Raney B.J."/>
            <person name="Ingham P.W."/>
            <person name="Tay A."/>
            <person name="Hillier L.W."/>
            <person name="Minx P."/>
            <person name="Boehm T."/>
            <person name="Wilson R.K."/>
            <person name="Brenner S."/>
            <person name="Warren W.C."/>
        </authorList>
    </citation>
    <scope>NUCLEOTIDE SEQUENCE [LARGE SCALE GENOMIC DNA]</scope>
</reference>
<organism evidence="19 20">
    <name type="scientific">Callorhinchus milii</name>
    <name type="common">Ghost shark</name>
    <dbReference type="NCBI Taxonomy" id="7868"/>
    <lineage>
        <taxon>Eukaryota</taxon>
        <taxon>Metazoa</taxon>
        <taxon>Chordata</taxon>
        <taxon>Craniata</taxon>
        <taxon>Vertebrata</taxon>
        <taxon>Chondrichthyes</taxon>
        <taxon>Holocephali</taxon>
        <taxon>Chimaeriformes</taxon>
        <taxon>Callorhinchidae</taxon>
        <taxon>Callorhinchus</taxon>
    </lineage>
</organism>
<dbReference type="SUPFAM" id="SSF47986">
    <property type="entry name" value="DEATH domain"/>
    <property type="match status" value="1"/>
</dbReference>
<dbReference type="InterPro" id="IPR007111">
    <property type="entry name" value="NACHT_NTPase"/>
</dbReference>
<name>A0A4W3K965_CALMI</name>
<dbReference type="GO" id="GO:0042981">
    <property type="term" value="P:regulation of apoptotic process"/>
    <property type="evidence" value="ECO:0007669"/>
    <property type="project" value="InterPro"/>
</dbReference>
<evidence type="ECO:0000256" key="9">
    <source>
        <dbReference type="ARBA" id="ARBA00022741"/>
    </source>
</evidence>
<keyword evidence="8" id="KW-0677">Repeat</keyword>
<keyword evidence="20" id="KW-1185">Reference proteome</keyword>
<evidence type="ECO:0000256" key="6">
    <source>
        <dbReference type="ARBA" id="ARBA00022588"/>
    </source>
</evidence>
<dbReference type="Ensembl" id="ENSCMIT00000049539.1">
    <property type="protein sequence ID" value="ENSCMIP00000048861.1"/>
    <property type="gene ID" value="ENSCMIG00000019939.1"/>
</dbReference>
<dbReference type="SMART" id="SM00368">
    <property type="entry name" value="LRR_RI"/>
    <property type="match status" value="5"/>
</dbReference>
<comment type="subcellular location">
    <subcellularLocation>
        <location evidence="1">Basolateral cell membrane</location>
    </subcellularLocation>
    <subcellularLocation>
        <location evidence="2">Cell membrane</location>
        <topology evidence="2">Lipid-anchor</topology>
    </subcellularLocation>
    <subcellularLocation>
        <location evidence="3">Cytoplasm</location>
    </subcellularLocation>
</comment>
<dbReference type="PROSITE" id="PS50837">
    <property type="entry name" value="NACHT"/>
    <property type="match status" value="1"/>
</dbReference>
<dbReference type="GO" id="GO:0045087">
    <property type="term" value="P:innate immune response"/>
    <property type="evidence" value="ECO:0007669"/>
    <property type="project" value="UniProtKB-KW"/>
</dbReference>
<dbReference type="Gene3D" id="3.80.10.10">
    <property type="entry name" value="Ribonuclease Inhibitor"/>
    <property type="match status" value="1"/>
</dbReference>
<dbReference type="InterPro" id="IPR041075">
    <property type="entry name" value="NOD1/2_WH"/>
</dbReference>
<evidence type="ECO:0000256" key="7">
    <source>
        <dbReference type="ARBA" id="ARBA00022614"/>
    </source>
</evidence>
<dbReference type="Pfam" id="PF17776">
    <property type="entry name" value="NLRC4_HD2"/>
    <property type="match status" value="1"/>
</dbReference>
<reference evidence="19" key="4">
    <citation type="submission" date="2025-08" db="UniProtKB">
        <authorList>
            <consortium name="Ensembl"/>
        </authorList>
    </citation>
    <scope>IDENTIFICATION</scope>
</reference>
<feature type="domain" description="CARD" evidence="17">
    <location>
        <begin position="7"/>
        <end position="81"/>
    </location>
</feature>
<reference evidence="20" key="1">
    <citation type="journal article" date="2006" name="Science">
        <title>Ancient noncoding elements conserved in the human genome.</title>
        <authorList>
            <person name="Venkatesh B."/>
            <person name="Kirkness E.F."/>
            <person name="Loh Y.H."/>
            <person name="Halpern A.L."/>
            <person name="Lee A.P."/>
            <person name="Johnson J."/>
            <person name="Dandona N."/>
            <person name="Viswanathan L.D."/>
            <person name="Tay A."/>
            <person name="Venter J.C."/>
            <person name="Strausberg R.L."/>
            <person name="Brenner S."/>
        </authorList>
    </citation>
    <scope>NUCLEOTIDE SEQUENCE [LARGE SCALE GENOMIC DNA]</scope>
</reference>
<feature type="domain" description="NACHT" evidence="18">
    <location>
        <begin position="190"/>
        <end position="523"/>
    </location>
</feature>
<evidence type="ECO:0000256" key="13">
    <source>
        <dbReference type="ARBA" id="ARBA00023136"/>
    </source>
</evidence>
<dbReference type="Gene3D" id="1.10.533.10">
    <property type="entry name" value="Death Domain, Fas"/>
    <property type="match status" value="1"/>
</dbReference>
<dbReference type="Pfam" id="PF17779">
    <property type="entry name" value="WHD_NOD2"/>
    <property type="match status" value="1"/>
</dbReference>
<keyword evidence="10" id="KW-0067">ATP-binding</keyword>
<evidence type="ECO:0000259" key="17">
    <source>
        <dbReference type="PROSITE" id="PS50209"/>
    </source>
</evidence>
<dbReference type="Gene3D" id="3.40.50.300">
    <property type="entry name" value="P-loop containing nucleotide triphosphate hydrolases"/>
    <property type="match status" value="1"/>
</dbReference>
<dbReference type="InterPro" id="IPR051261">
    <property type="entry name" value="NLR"/>
</dbReference>
<accession>A0A4W3K965</accession>
<dbReference type="GeneTree" id="ENSGT00940000157845"/>
<evidence type="ECO:0000256" key="8">
    <source>
        <dbReference type="ARBA" id="ARBA00022737"/>
    </source>
</evidence>
<comment type="similarity">
    <text evidence="16">Belongs to the NOD1-NOD2 family.</text>
</comment>
<dbReference type="InterPro" id="IPR041267">
    <property type="entry name" value="NLRP_HD2"/>
</dbReference>
<evidence type="ECO:0000256" key="16">
    <source>
        <dbReference type="ARBA" id="ARBA00038296"/>
    </source>
</evidence>
<dbReference type="InterPro" id="IPR001611">
    <property type="entry name" value="Leu-rich_rpt"/>
</dbReference>
<dbReference type="GO" id="GO:0005524">
    <property type="term" value="F:ATP binding"/>
    <property type="evidence" value="ECO:0007669"/>
    <property type="project" value="UniProtKB-KW"/>
</dbReference>
<evidence type="ECO:0000256" key="15">
    <source>
        <dbReference type="ARBA" id="ARBA00023288"/>
    </source>
</evidence>
<dbReference type="InterPro" id="IPR027417">
    <property type="entry name" value="P-loop_NTPase"/>
</dbReference>
<keyword evidence="5" id="KW-0963">Cytoplasm</keyword>
<dbReference type="PANTHER" id="PTHR24106">
    <property type="entry name" value="NACHT, LRR AND CARD DOMAINS-CONTAINING"/>
    <property type="match status" value="1"/>
</dbReference>
<evidence type="ECO:0000256" key="11">
    <source>
        <dbReference type="ARBA" id="ARBA00022843"/>
    </source>
</evidence>
<keyword evidence="6" id="KW-0399">Innate immunity</keyword>
<dbReference type="SUPFAM" id="SSF52047">
    <property type="entry name" value="RNI-like"/>
    <property type="match status" value="1"/>
</dbReference>
<keyword evidence="4" id="KW-1003">Cell membrane</keyword>
<dbReference type="AlphaFoldDB" id="A0A4W3K965"/>
<dbReference type="Pfam" id="PF05729">
    <property type="entry name" value="NACHT"/>
    <property type="match status" value="1"/>
</dbReference>
<evidence type="ECO:0000256" key="10">
    <source>
        <dbReference type="ARBA" id="ARBA00022840"/>
    </source>
</evidence>
<sequence>LHGEEEQSPSYLDLLRSHRVELVNGIKNTECLLDNLLQAGHFTLEDTEVIQQTATQHGKVQNRKILDIISGKGEETAEYFIYIMYRAKDVYSNLEPWLEEIHYCPSDFLLKKSVLITDAGERSYTEKLRHELGRDSKFISSYAQKQDTLFEDTYTETLMELINNVNEPKGMVSCLDELFSVFGVISEEAETVIVTGDAGVGKSILLQKLQSLWSKGELCADVKFFFKFRCRIFNSFKEEDKISLKDLLFKYNCYPDRDVDEIFRYICQHAESVLFTLDGFDEINIDCDVNDIPDISSPFVPTHPVALLMNLLRGKLLKGSKKVLTARTGTILPLRIVRKKVVLKGFSKDNLLQYLKKFFKNKSYQSSVLTQLEANPHLCTLCSVPLFCWIIFKSYEHILNMPNTHQLSDYITLTDVYLLMVEVFLNHSCKMNLNWKTARSQLDVFRTKRSALMHLGKLARNGIENSNFLFHQEQITAAEISEQDLQLGFIKAADHYDGLRNQSTYEFLHLTLQSFFAALSLAVDDQISSRSLFKLFNDSDVTGSITKKLHVPKPHSEHIRFTKLFLCGLLSSSNINLLMKLACPTVIQGKRSVLTSYLNDCVKSHIRRLPRLNLEDGCKIHILPCFVWLIRFIFEMQNEAVAKLAARGICNIYMKLTYCNICSSDCSALTFILLHIPNTIALEMDNNNINDYGVEQLLPSFSKLTVLRLSVNQITDHGACVLAEELRKYHQIKSLGLYKNHLSDVGARAIAQLVESCPSLVFLRLGSNMITHEGGAYLAKAIQNSKTIEDVGLWGNQIGDRGAEAFAEALRDQHSLKNLSLAANQISPEGGKLLATALRSNSSLKIFWYASRKHHQGHSANGCRIIIVAFDIAPYHVVETSQNTSQNNL</sequence>
<evidence type="ECO:0000256" key="3">
    <source>
        <dbReference type="ARBA" id="ARBA00004496"/>
    </source>
</evidence>
<keyword evidence="7" id="KW-0433">Leucine-rich repeat</keyword>
<dbReference type="GO" id="GO:0005737">
    <property type="term" value="C:cytoplasm"/>
    <property type="evidence" value="ECO:0007669"/>
    <property type="project" value="UniProtKB-SubCell"/>
</dbReference>
<dbReference type="InterPro" id="IPR011029">
    <property type="entry name" value="DEATH-like_dom_sf"/>
</dbReference>
<evidence type="ECO:0000256" key="2">
    <source>
        <dbReference type="ARBA" id="ARBA00004193"/>
    </source>
</evidence>
<evidence type="ECO:0000259" key="18">
    <source>
        <dbReference type="PROSITE" id="PS50837"/>
    </source>
</evidence>
<keyword evidence="12" id="KW-0391">Immunity</keyword>
<reference evidence="20" key="2">
    <citation type="journal article" date="2007" name="PLoS Biol.">
        <title>Survey sequencing and comparative analysis of the elephant shark (Callorhinchus milii) genome.</title>
        <authorList>
            <person name="Venkatesh B."/>
            <person name="Kirkness E.F."/>
            <person name="Loh Y.H."/>
            <person name="Halpern A.L."/>
            <person name="Lee A.P."/>
            <person name="Johnson J."/>
            <person name="Dandona N."/>
            <person name="Viswanathan L.D."/>
            <person name="Tay A."/>
            <person name="Venter J.C."/>
            <person name="Strausberg R.L."/>
            <person name="Brenner S."/>
        </authorList>
    </citation>
    <scope>NUCLEOTIDE SEQUENCE [LARGE SCALE GENOMIC DNA]</scope>
</reference>